<name>A0ABZ3B2Q4_9ENTR</name>
<dbReference type="Proteomes" id="UP001466893">
    <property type="component" value="Chromosome"/>
</dbReference>
<evidence type="ECO:0000259" key="2">
    <source>
        <dbReference type="PROSITE" id="PS52035"/>
    </source>
</evidence>
<accession>A0ABZ3B2Q4</accession>
<proteinExistence type="inferred from homology"/>
<dbReference type="RefSeq" id="WP_342322007.1">
    <property type="nucleotide sequence ID" value="NZ_CP151800.1"/>
</dbReference>
<comment type="similarity">
    <text evidence="1">Belongs to the peptidase M14 family.</text>
</comment>
<evidence type="ECO:0000313" key="4">
    <source>
        <dbReference type="Proteomes" id="UP001466893"/>
    </source>
</evidence>
<dbReference type="SUPFAM" id="SSF53187">
    <property type="entry name" value="Zn-dependent exopeptidases"/>
    <property type="match status" value="1"/>
</dbReference>
<keyword evidence="4" id="KW-1185">Reference proteome</keyword>
<dbReference type="PROSITE" id="PS52035">
    <property type="entry name" value="PEPTIDASE_M14"/>
    <property type="match status" value="1"/>
</dbReference>
<feature type="active site" description="Proton donor/acceptor" evidence="1">
    <location>
        <position position="274"/>
    </location>
</feature>
<organism evidence="3 4">
    <name type="scientific">Kosakonia calanthes</name>
    <dbReference type="NCBI Taxonomy" id="3139408"/>
    <lineage>
        <taxon>Bacteria</taxon>
        <taxon>Pseudomonadati</taxon>
        <taxon>Pseudomonadota</taxon>
        <taxon>Gammaproteobacteria</taxon>
        <taxon>Enterobacterales</taxon>
        <taxon>Enterobacteriaceae</taxon>
        <taxon>Kosakonia</taxon>
    </lineage>
</organism>
<feature type="domain" description="Peptidase M14" evidence="2">
    <location>
        <begin position="30"/>
        <end position="305"/>
    </location>
</feature>
<dbReference type="EMBL" id="CP151800">
    <property type="protein sequence ID" value="WZV97396.1"/>
    <property type="molecule type" value="Genomic_DNA"/>
</dbReference>
<reference evidence="3 4" key="1">
    <citation type="submission" date="2024-04" db="EMBL/GenBank/DDBJ databases">
        <title>Kosakonia calanthae sp. nov., a halophilic bacterium isolated from leaves of Calanthe tiplacata.</title>
        <authorList>
            <person name="Wu P."/>
        </authorList>
    </citation>
    <scope>NUCLEOTIDE SEQUENCE [LARGE SCALE GENOMIC DNA]</scope>
    <source>
        <strain evidence="3 4">BYX6</strain>
    </source>
</reference>
<dbReference type="InterPro" id="IPR000834">
    <property type="entry name" value="Peptidase_M14"/>
</dbReference>
<evidence type="ECO:0000313" key="3">
    <source>
        <dbReference type="EMBL" id="WZV97396.1"/>
    </source>
</evidence>
<evidence type="ECO:0000256" key="1">
    <source>
        <dbReference type="PROSITE-ProRule" id="PRU01379"/>
    </source>
</evidence>
<protein>
    <submittedName>
        <fullName evidence="3">M14 family metallocarboxypeptidase</fullName>
    </submittedName>
</protein>
<dbReference type="CDD" id="cd06231">
    <property type="entry name" value="M14_REP34-like"/>
    <property type="match status" value="1"/>
</dbReference>
<dbReference type="Gene3D" id="3.40.630.10">
    <property type="entry name" value="Zn peptidases"/>
    <property type="match status" value="1"/>
</dbReference>
<sequence>MTTKQFYPIGTPGQPWTEREKHQWQQAQTRSRCYKNDVLDVLHQLKHRYALIQYGELSYGDDIYPLMAAKSKNWDDNIPVALITGGVHGYETSGVLGSLYFLSECQSEYAGKVNLLVVPCVSPWAYERIVRWNYDAVDPNRQFFPEGKAEESLALMALISPLRGRFVVHIDLHETTDTDESEFSPALAARDGAQYVPVSIPDGFYLVGDEQNSRHDFLNAIISAVAEVTHIAPSDNEGNLLGFPVVSPGVIEFDNNAFHICATITGTSLATTTEVYPDSAKTSPEECIRAQIVAIRQAIEFALSN</sequence>
<gene>
    <name evidence="3" type="ORF">AAEY27_17255</name>
</gene>